<dbReference type="Gene3D" id="1.10.530.10">
    <property type="match status" value="1"/>
</dbReference>
<dbReference type="PROSITE" id="PS51348">
    <property type="entry name" value="GLYCOSYL_HYDROL_F22_2"/>
    <property type="match status" value="1"/>
</dbReference>
<dbReference type="SUPFAM" id="SSF53955">
    <property type="entry name" value="Lysozyme-like"/>
    <property type="match status" value="1"/>
</dbReference>
<dbReference type="EMBL" id="EF198327">
    <property type="protein sequence ID" value="ABP82741.1"/>
    <property type="molecule type" value="Genomic_DNA"/>
</dbReference>
<dbReference type="PRINTS" id="PR00135">
    <property type="entry name" value="LYZLACT"/>
</dbReference>
<comment type="similarity">
    <text evidence="2 7">Belongs to the glycosyl hydrolase 22 family.</text>
</comment>
<sequence length="172" mass="19553">RFTLVFKAMDVRNSPMLLIAVLFLGTVHITSTRVLDPCDIARELYQHGIPRHQLNDWVCLVMSESSGKTDAVNEYNTDGSKDYGLFQINDRYWCGPGNACGVACSELLKDNIKKAVDCARKIYNEGTNQFGEKLYFASWEGWKKKCQGRHLEDRTKCLNQPSCNCGRNSSFR</sequence>
<dbReference type="EC" id="3.2.1.17" evidence="3"/>
<evidence type="ECO:0000256" key="2">
    <source>
        <dbReference type="ARBA" id="ARBA00010859"/>
    </source>
</evidence>
<feature type="domain" description="Glycosyl hydrolases family 22 (GH22)" evidence="8">
    <location>
        <begin position="100"/>
        <end position="118"/>
    </location>
</feature>
<keyword evidence="6" id="KW-0326">Glycosidase</keyword>
<evidence type="ECO:0000256" key="4">
    <source>
        <dbReference type="ARBA" id="ARBA00022638"/>
    </source>
</evidence>
<protein>
    <recommendedName>
        <fullName evidence="3">lysozyme</fullName>
        <ecNumber evidence="3">3.2.1.17</ecNumber>
    </recommendedName>
</protein>
<evidence type="ECO:0000313" key="9">
    <source>
        <dbReference type="EMBL" id="ABP82740.1"/>
    </source>
</evidence>
<dbReference type="InterPro" id="IPR019799">
    <property type="entry name" value="Glyco_hydro_22_CS"/>
</dbReference>
<name>A5H9H9_9NEOP</name>
<dbReference type="InterPro" id="IPR023346">
    <property type="entry name" value="Lysozyme-like_dom_sf"/>
</dbReference>
<organism evidence="9">
    <name type="scientific">Reticulitermes speratus</name>
    <dbReference type="NCBI Taxonomy" id="60591"/>
    <lineage>
        <taxon>Eukaryota</taxon>
        <taxon>Metazoa</taxon>
        <taxon>Ecdysozoa</taxon>
        <taxon>Arthropoda</taxon>
        <taxon>Hexapoda</taxon>
        <taxon>Insecta</taxon>
        <taxon>Pterygota</taxon>
        <taxon>Neoptera</taxon>
        <taxon>Polyneoptera</taxon>
        <taxon>Dictyoptera</taxon>
        <taxon>Blattodea</taxon>
        <taxon>Blattoidea</taxon>
        <taxon>Termitoidae</taxon>
        <taxon>Rhinotermitidae</taxon>
        <taxon>Reticulitermes</taxon>
        <taxon>Frontotermes</taxon>
    </lineage>
</organism>
<dbReference type="GO" id="GO:0042742">
    <property type="term" value="P:defense response to bacterium"/>
    <property type="evidence" value="ECO:0007669"/>
    <property type="project" value="UniProtKB-KW"/>
</dbReference>
<evidence type="ECO:0000256" key="5">
    <source>
        <dbReference type="ARBA" id="ARBA00023157"/>
    </source>
</evidence>
<evidence type="ECO:0000313" key="10">
    <source>
        <dbReference type="EMBL" id="ABP82741.1"/>
    </source>
</evidence>
<keyword evidence="4" id="KW-0929">Antimicrobial</keyword>
<dbReference type="GO" id="GO:0003796">
    <property type="term" value="F:lysozyme activity"/>
    <property type="evidence" value="ECO:0007669"/>
    <property type="project" value="UniProtKB-EC"/>
</dbReference>
<dbReference type="GO" id="GO:0031640">
    <property type="term" value="P:killing of cells of another organism"/>
    <property type="evidence" value="ECO:0007669"/>
    <property type="project" value="UniProtKB-KW"/>
</dbReference>
<dbReference type="Pfam" id="PF00062">
    <property type="entry name" value="Lys"/>
    <property type="match status" value="1"/>
</dbReference>
<dbReference type="SMART" id="SM00263">
    <property type="entry name" value="LYZ1"/>
    <property type="match status" value="1"/>
</dbReference>
<reference evidence="9" key="1">
    <citation type="submission" date="2006-12" db="EMBL/GenBank/DDBJ databases">
        <authorList>
            <person name="Matsuura K."/>
        </authorList>
    </citation>
    <scope>NUCLEOTIDE SEQUENCE</scope>
    <source>
        <strain evidence="9">Lys2egg</strain>
        <strain evidence="10">Lys2SG</strain>
    </source>
</reference>
<evidence type="ECO:0000256" key="7">
    <source>
        <dbReference type="RuleBase" id="RU004440"/>
    </source>
</evidence>
<dbReference type="FunFam" id="1.10.530.10:FF:000001">
    <property type="entry name" value="Lysozyme C"/>
    <property type="match status" value="1"/>
</dbReference>
<dbReference type="AlphaFoldDB" id="A5H9H9"/>
<dbReference type="CDD" id="cd16899">
    <property type="entry name" value="LYZ_C_invert"/>
    <property type="match status" value="1"/>
</dbReference>
<dbReference type="PROSITE" id="PS00128">
    <property type="entry name" value="GLYCOSYL_HYDROL_F22_1"/>
    <property type="match status" value="1"/>
</dbReference>
<gene>
    <name evidence="9" type="primary">Lys2</name>
</gene>
<keyword evidence="5" id="KW-1015">Disulfide bond</keyword>
<keyword evidence="4" id="KW-0081">Bacteriolytic enzyme</keyword>
<proteinExistence type="inferred from homology"/>
<dbReference type="EMBL" id="EF198326">
    <property type="protein sequence ID" value="ABP82740.1"/>
    <property type="molecule type" value="Genomic_DNA"/>
</dbReference>
<evidence type="ECO:0000256" key="3">
    <source>
        <dbReference type="ARBA" id="ARBA00012732"/>
    </source>
</evidence>
<dbReference type="PANTHER" id="PTHR11407">
    <property type="entry name" value="LYSOZYME C"/>
    <property type="match status" value="1"/>
</dbReference>
<evidence type="ECO:0000256" key="1">
    <source>
        <dbReference type="ARBA" id="ARBA00000632"/>
    </source>
</evidence>
<dbReference type="InterPro" id="IPR001916">
    <property type="entry name" value="Glyco_hydro_22"/>
</dbReference>
<comment type="catalytic activity">
    <reaction evidence="1">
        <text>Hydrolysis of (1-&gt;4)-beta-linkages between N-acetylmuramic acid and N-acetyl-D-glucosamine residues in a peptidoglycan and between N-acetyl-D-glucosamine residues in chitodextrins.</text>
        <dbReference type="EC" id="3.2.1.17"/>
    </reaction>
</comment>
<dbReference type="PANTHER" id="PTHR11407:SF63">
    <property type="entry name" value="LYSOZYME C"/>
    <property type="match status" value="1"/>
</dbReference>
<keyword evidence="6" id="KW-0378">Hydrolase</keyword>
<evidence type="ECO:0000259" key="8">
    <source>
        <dbReference type="PROSITE" id="PS00128"/>
    </source>
</evidence>
<evidence type="ECO:0000256" key="6">
    <source>
        <dbReference type="ARBA" id="ARBA00023295"/>
    </source>
</evidence>
<accession>A5H9H9</accession>
<feature type="non-terminal residue" evidence="9">
    <location>
        <position position="1"/>
    </location>
</feature>